<reference evidence="2 3" key="1">
    <citation type="submission" date="2017-11" db="EMBL/GenBank/DDBJ databases">
        <title>Streptomyces carmine sp. nov., a novel actinomycete isolated from Sophora alopecuroides in Xinjiang, China.</title>
        <authorList>
            <person name="Wang Y."/>
            <person name="Luo X."/>
            <person name="Wan C."/>
            <person name="Zhang L."/>
        </authorList>
    </citation>
    <scope>NUCLEOTIDE SEQUENCE [LARGE SCALE GENOMIC DNA]</scope>
    <source>
        <strain evidence="2 3">TRM SA0054</strain>
    </source>
</reference>
<gene>
    <name evidence="2" type="ORF">CUT44_14215</name>
</gene>
<evidence type="ECO:0000256" key="1">
    <source>
        <dbReference type="SAM" id="MobiDB-lite"/>
    </source>
</evidence>
<dbReference type="AlphaFoldDB" id="A0A2M8LYS9"/>
<feature type="compositionally biased region" description="Basic residues" evidence="1">
    <location>
        <begin position="16"/>
        <end position="28"/>
    </location>
</feature>
<accession>A0A2M8LYS9</accession>
<evidence type="ECO:0000313" key="2">
    <source>
        <dbReference type="EMBL" id="PJE97133.1"/>
    </source>
</evidence>
<comment type="caution">
    <text evidence="2">The sequence shown here is derived from an EMBL/GenBank/DDBJ whole genome shotgun (WGS) entry which is preliminary data.</text>
</comment>
<organism evidence="2 3">
    <name type="scientific">Streptomyces carminius</name>
    <dbReference type="NCBI Taxonomy" id="2665496"/>
    <lineage>
        <taxon>Bacteria</taxon>
        <taxon>Bacillati</taxon>
        <taxon>Actinomycetota</taxon>
        <taxon>Actinomycetes</taxon>
        <taxon>Kitasatosporales</taxon>
        <taxon>Streptomycetaceae</taxon>
        <taxon>Streptomyces</taxon>
    </lineage>
</organism>
<feature type="compositionally biased region" description="Low complexity" evidence="1">
    <location>
        <begin position="29"/>
        <end position="43"/>
    </location>
</feature>
<sequence>MGNRCTLQRRTAVVKGHGKKQRAKKRAARTGASHASAAAGTTHNHPTPDTDLFTGMLPHVDGWEANHDLATRLVSAAWAGCHPCQASLSRKVLADRATLAGLAGACYLNPLGAGVQHSAAVSPVTRAWAAKAHGKAFSADAEAALRAVAEMSEDEAKELLEDTLDHWAGVSLAALGLGDRLTDAPPSQPPGEAMDRFREAGINVITLDDLDLELPDDIDGVAHYSVLLARTVLPDGRPFPMLSLECETAGAGIEDLRRRTDWQSWDGRKMPALDITWRVRADIATRSLRCLAQVDTEGWDIEPRLWDANETVSLPEHWWDLLDRAQHVLVAGPLKGAPDESGLTRAADSGELLAVIARVSFS</sequence>
<keyword evidence="3" id="KW-1185">Reference proteome</keyword>
<protein>
    <submittedName>
        <fullName evidence="2">Uncharacterized protein</fullName>
    </submittedName>
</protein>
<proteinExistence type="predicted"/>
<evidence type="ECO:0000313" key="3">
    <source>
        <dbReference type="Proteomes" id="UP000230407"/>
    </source>
</evidence>
<name>A0A2M8LYS9_9ACTN</name>
<dbReference type="EMBL" id="PGGW01000049">
    <property type="protein sequence ID" value="PJE97133.1"/>
    <property type="molecule type" value="Genomic_DNA"/>
</dbReference>
<dbReference type="Proteomes" id="UP000230407">
    <property type="component" value="Unassembled WGS sequence"/>
</dbReference>
<feature type="region of interest" description="Disordered" evidence="1">
    <location>
        <begin position="1"/>
        <end position="47"/>
    </location>
</feature>